<sequence length="145" mass="17074">MYCEIMEAFSEQNVLLYRAIKKLSSLVKIAPTWIDCCVKSCCAFTGNLKDLEECPVCGEERYKRSSKKKVSLKKMAFFPLKDRFIIQYQNPNRSLELQYRANYIMNQEYLQYGDIFDGRRYQELVEKGHFTDYHDIALTASLDGY</sequence>
<reference evidence="1 2" key="1">
    <citation type="submission" date="2018-06" db="EMBL/GenBank/DDBJ databases">
        <title>Comparative genomics reveals the genomic features of Rhizophagus irregularis, R. cerebriforme, R. diaphanum and Gigaspora rosea, and their symbiotic lifestyle signature.</title>
        <authorList>
            <person name="Morin E."/>
            <person name="San Clemente H."/>
            <person name="Chen E.C.H."/>
            <person name="De La Providencia I."/>
            <person name="Hainaut M."/>
            <person name="Kuo A."/>
            <person name="Kohler A."/>
            <person name="Murat C."/>
            <person name="Tang N."/>
            <person name="Roy S."/>
            <person name="Loubradou J."/>
            <person name="Henrissat B."/>
            <person name="Grigoriev I.V."/>
            <person name="Corradi N."/>
            <person name="Roux C."/>
            <person name="Martin F.M."/>
        </authorList>
    </citation>
    <scope>NUCLEOTIDE SEQUENCE [LARGE SCALE GENOMIC DNA]</scope>
    <source>
        <strain evidence="1 2">DAOM 194757</strain>
    </source>
</reference>
<dbReference type="Proteomes" id="UP000266673">
    <property type="component" value="Unassembled WGS sequence"/>
</dbReference>
<protein>
    <submittedName>
        <fullName evidence="1">Uncharacterized protein</fullName>
    </submittedName>
</protein>
<dbReference type="AlphaFoldDB" id="A0A397UPH7"/>
<dbReference type="OrthoDB" id="2429735at2759"/>
<dbReference type="EMBL" id="QKWP01001163">
    <property type="protein sequence ID" value="RIB11188.1"/>
    <property type="molecule type" value="Genomic_DNA"/>
</dbReference>
<evidence type="ECO:0000313" key="2">
    <source>
        <dbReference type="Proteomes" id="UP000266673"/>
    </source>
</evidence>
<dbReference type="STRING" id="44941.A0A397UPH7"/>
<name>A0A397UPH7_9GLOM</name>
<proteinExistence type="predicted"/>
<evidence type="ECO:0000313" key="1">
    <source>
        <dbReference type="EMBL" id="RIB11188.1"/>
    </source>
</evidence>
<accession>A0A397UPH7</accession>
<keyword evidence="2" id="KW-1185">Reference proteome</keyword>
<organism evidence="1 2">
    <name type="scientific">Gigaspora rosea</name>
    <dbReference type="NCBI Taxonomy" id="44941"/>
    <lineage>
        <taxon>Eukaryota</taxon>
        <taxon>Fungi</taxon>
        <taxon>Fungi incertae sedis</taxon>
        <taxon>Mucoromycota</taxon>
        <taxon>Glomeromycotina</taxon>
        <taxon>Glomeromycetes</taxon>
        <taxon>Diversisporales</taxon>
        <taxon>Gigasporaceae</taxon>
        <taxon>Gigaspora</taxon>
    </lineage>
</organism>
<feature type="non-terminal residue" evidence="1">
    <location>
        <position position="145"/>
    </location>
</feature>
<gene>
    <name evidence="1" type="ORF">C2G38_2004741</name>
</gene>
<comment type="caution">
    <text evidence="1">The sequence shown here is derived from an EMBL/GenBank/DDBJ whole genome shotgun (WGS) entry which is preliminary data.</text>
</comment>